<dbReference type="InterPro" id="IPR036969">
    <property type="entry name" value="Citrate_synthase_sf"/>
</dbReference>
<accession>A0A220U532</accession>
<dbReference type="EMBL" id="CP022315">
    <property type="protein sequence ID" value="ASK63404.1"/>
    <property type="molecule type" value="Genomic_DNA"/>
</dbReference>
<dbReference type="GO" id="GO:0046912">
    <property type="term" value="F:acyltransferase activity, acyl groups converted into alkyl on transfer"/>
    <property type="evidence" value="ECO:0007669"/>
    <property type="project" value="InterPro"/>
</dbReference>
<reference evidence="3 4" key="1">
    <citation type="submission" date="2017-07" db="EMBL/GenBank/DDBJ databases">
        <title>Virgibacillus sp. LM2416.</title>
        <authorList>
            <person name="Tak E.J."/>
            <person name="Bae J.-W."/>
        </authorList>
    </citation>
    <scope>NUCLEOTIDE SEQUENCE [LARGE SCALE GENOMIC DNA]</scope>
    <source>
        <strain evidence="3 4">LM2416</strain>
    </source>
</reference>
<comment type="similarity">
    <text evidence="1">Belongs to the citrate synthase family.</text>
</comment>
<dbReference type="AlphaFoldDB" id="A0A220U532"/>
<dbReference type="Gene3D" id="1.10.580.10">
    <property type="entry name" value="Citrate Synthase, domain 1"/>
    <property type="match status" value="1"/>
</dbReference>
<organism evidence="3 4">
    <name type="scientific">Virgibacillus phasianinus</name>
    <dbReference type="NCBI Taxonomy" id="2017483"/>
    <lineage>
        <taxon>Bacteria</taxon>
        <taxon>Bacillati</taxon>
        <taxon>Bacillota</taxon>
        <taxon>Bacilli</taxon>
        <taxon>Bacillales</taxon>
        <taxon>Bacillaceae</taxon>
        <taxon>Virgibacillus</taxon>
    </lineage>
</organism>
<keyword evidence="2" id="KW-0808">Transferase</keyword>
<dbReference type="InterPro" id="IPR016142">
    <property type="entry name" value="Citrate_synth-like_lrg_a-sub"/>
</dbReference>
<dbReference type="GO" id="GO:0005975">
    <property type="term" value="P:carbohydrate metabolic process"/>
    <property type="evidence" value="ECO:0007669"/>
    <property type="project" value="TreeGrafter"/>
</dbReference>
<keyword evidence="4" id="KW-1185">Reference proteome</keyword>
<dbReference type="Pfam" id="PF00285">
    <property type="entry name" value="Citrate_synt"/>
    <property type="match status" value="1"/>
</dbReference>
<dbReference type="InterPro" id="IPR002020">
    <property type="entry name" value="Citrate_synthase"/>
</dbReference>
<dbReference type="KEGG" id="vil:CFK37_15175"/>
<name>A0A220U532_9BACI</name>
<evidence type="ECO:0000313" key="4">
    <source>
        <dbReference type="Proteomes" id="UP000198312"/>
    </source>
</evidence>
<sequence>MIMYQPGLKGVIAVETELSNIDGAQGILTYRGTEIQTIIQDYSFEEIAYFLLHGKNPLDTEFQAFQENLKRYRIMPAYLQQIIDQLPEDQSMMDVLRTAISAVSTQESAMYDNAVQLIAITPTIIAYRFNQLRKKPVITPNDNLDHVANFMIK</sequence>
<evidence type="ECO:0000313" key="3">
    <source>
        <dbReference type="EMBL" id="ASK63404.1"/>
    </source>
</evidence>
<proteinExistence type="inferred from homology"/>
<dbReference type="GO" id="GO:0006099">
    <property type="term" value="P:tricarboxylic acid cycle"/>
    <property type="evidence" value="ECO:0007669"/>
    <property type="project" value="TreeGrafter"/>
</dbReference>
<protein>
    <recommendedName>
        <fullName evidence="5">Citrate synthase</fullName>
    </recommendedName>
</protein>
<dbReference type="PANTHER" id="PTHR11739">
    <property type="entry name" value="CITRATE SYNTHASE"/>
    <property type="match status" value="1"/>
</dbReference>
<evidence type="ECO:0000256" key="1">
    <source>
        <dbReference type="ARBA" id="ARBA00010566"/>
    </source>
</evidence>
<evidence type="ECO:0008006" key="5">
    <source>
        <dbReference type="Google" id="ProtNLM"/>
    </source>
</evidence>
<dbReference type="Proteomes" id="UP000198312">
    <property type="component" value="Chromosome"/>
</dbReference>
<dbReference type="SUPFAM" id="SSF48256">
    <property type="entry name" value="Citrate synthase"/>
    <property type="match status" value="1"/>
</dbReference>
<evidence type="ECO:0000256" key="2">
    <source>
        <dbReference type="ARBA" id="ARBA00022679"/>
    </source>
</evidence>
<gene>
    <name evidence="3" type="ORF">CFK37_15175</name>
</gene>
<dbReference type="PANTHER" id="PTHR11739:SF4">
    <property type="entry name" value="CITRATE SYNTHASE, PEROXISOMAL"/>
    <property type="match status" value="1"/>
</dbReference>